<sequence>MPVIMDITPVKDIDWESPGNRLYHVPFTYDGEWARVRVPVSVICGHRPGKTLVAIGGTHGDEYEGPIGCKKLVAELEPERLSGRVIVIPVLNVPAFQADQRESPLDGGNMNRAFPGDANGTITSRIAHFVTHEVLSRADIVVDIHAAGTSMEIMRAASFHQIDDPELFRAHVETAFAFGMPFALVYTGGMGTGLLSEEAEKMGKITIGGEFGYGASADLEGVRWAYEGLKNVMKLHGLMPGELERLLPERFKRQVLAANTDIDRYITAPISGIAEPLAPIGAFVNKGDPVVCIHDFDDITNPGVIIQADRDGYVACRKFRARTRQGDVVMVIAEEIPNPLAEGEGLQ</sequence>
<comment type="cofactor">
    <cofactor evidence="1">
        <name>Zn(2+)</name>
        <dbReference type="ChEBI" id="CHEBI:29105"/>
    </cofactor>
</comment>
<feature type="domain" description="Succinylglutamate desuccinylase/Aspartoacylase catalytic" evidence="5">
    <location>
        <begin position="48"/>
        <end position="234"/>
    </location>
</feature>
<keyword evidence="3" id="KW-0378">Hydrolase</keyword>
<dbReference type="PANTHER" id="PTHR37326:SF1">
    <property type="entry name" value="BLL3975 PROTEIN"/>
    <property type="match status" value="1"/>
</dbReference>
<dbReference type="EMBL" id="SIRE01000028">
    <property type="protein sequence ID" value="TBL71055.1"/>
    <property type="molecule type" value="Genomic_DNA"/>
</dbReference>
<evidence type="ECO:0000256" key="2">
    <source>
        <dbReference type="ARBA" id="ARBA00022723"/>
    </source>
</evidence>
<evidence type="ECO:0000313" key="7">
    <source>
        <dbReference type="Proteomes" id="UP000293142"/>
    </source>
</evidence>
<keyword evidence="7" id="KW-1185">Reference proteome</keyword>
<dbReference type="PIRSF" id="PIRSF039012">
    <property type="entry name" value="ASP"/>
    <property type="match status" value="1"/>
</dbReference>
<keyword evidence="4" id="KW-0862">Zinc</keyword>
<proteinExistence type="predicted"/>
<dbReference type="PANTHER" id="PTHR37326">
    <property type="entry name" value="BLL3975 PROTEIN"/>
    <property type="match status" value="1"/>
</dbReference>
<dbReference type="Proteomes" id="UP000293142">
    <property type="component" value="Unassembled WGS sequence"/>
</dbReference>
<evidence type="ECO:0000256" key="3">
    <source>
        <dbReference type="ARBA" id="ARBA00022801"/>
    </source>
</evidence>
<evidence type="ECO:0000259" key="5">
    <source>
        <dbReference type="Pfam" id="PF24827"/>
    </source>
</evidence>
<dbReference type="GO" id="GO:0016788">
    <property type="term" value="F:hydrolase activity, acting on ester bonds"/>
    <property type="evidence" value="ECO:0007669"/>
    <property type="project" value="InterPro"/>
</dbReference>
<accession>A0A4Q9DFX4</accession>
<organism evidence="6 7">
    <name type="scientific">Paenibacillus thalictri</name>
    <dbReference type="NCBI Taxonomy" id="2527873"/>
    <lineage>
        <taxon>Bacteria</taxon>
        <taxon>Bacillati</taxon>
        <taxon>Bacillota</taxon>
        <taxon>Bacilli</taxon>
        <taxon>Bacillales</taxon>
        <taxon>Paenibacillaceae</taxon>
        <taxon>Paenibacillus</taxon>
    </lineage>
</organism>
<protein>
    <recommendedName>
        <fullName evidence="5">Succinylglutamate desuccinylase/Aspartoacylase catalytic domain-containing protein</fullName>
    </recommendedName>
</protein>
<evidence type="ECO:0000256" key="4">
    <source>
        <dbReference type="ARBA" id="ARBA00022833"/>
    </source>
</evidence>
<keyword evidence="2" id="KW-0479">Metal-binding</keyword>
<dbReference type="InterPro" id="IPR053138">
    <property type="entry name" value="N-alpha-Ac-DABA_deacetylase"/>
</dbReference>
<dbReference type="Pfam" id="PF24827">
    <property type="entry name" value="AstE_AspA_cat"/>
    <property type="match status" value="1"/>
</dbReference>
<gene>
    <name evidence="6" type="ORF">EYB31_31420</name>
</gene>
<name>A0A4Q9DFX4_9BACL</name>
<dbReference type="InterPro" id="IPR055438">
    <property type="entry name" value="AstE_AspA_cat"/>
</dbReference>
<dbReference type="OrthoDB" id="9782876at2"/>
<dbReference type="Gene3D" id="3.40.630.10">
    <property type="entry name" value="Zn peptidases"/>
    <property type="match status" value="1"/>
</dbReference>
<dbReference type="InterPro" id="IPR043795">
    <property type="entry name" value="N-alpha-Ac-DABA-like"/>
</dbReference>
<comment type="caution">
    <text evidence="6">The sequence shown here is derived from an EMBL/GenBank/DDBJ whole genome shotgun (WGS) entry which is preliminary data.</text>
</comment>
<evidence type="ECO:0000313" key="6">
    <source>
        <dbReference type="EMBL" id="TBL71055.1"/>
    </source>
</evidence>
<dbReference type="SUPFAM" id="SSF53187">
    <property type="entry name" value="Zn-dependent exopeptidases"/>
    <property type="match status" value="1"/>
</dbReference>
<evidence type="ECO:0000256" key="1">
    <source>
        <dbReference type="ARBA" id="ARBA00001947"/>
    </source>
</evidence>
<dbReference type="GO" id="GO:0016811">
    <property type="term" value="F:hydrolase activity, acting on carbon-nitrogen (but not peptide) bonds, in linear amides"/>
    <property type="evidence" value="ECO:0007669"/>
    <property type="project" value="InterPro"/>
</dbReference>
<dbReference type="AlphaFoldDB" id="A0A4Q9DFX4"/>
<dbReference type="GO" id="GO:0046872">
    <property type="term" value="F:metal ion binding"/>
    <property type="evidence" value="ECO:0007669"/>
    <property type="project" value="UniProtKB-KW"/>
</dbReference>
<reference evidence="6 7" key="1">
    <citation type="submission" date="2019-02" db="EMBL/GenBank/DDBJ databases">
        <title>Paenibacillus sp. nov., isolated from surface-sterilized tissue of Thalictrum simplex L.</title>
        <authorList>
            <person name="Tuo L."/>
        </authorList>
    </citation>
    <scope>NUCLEOTIDE SEQUENCE [LARGE SCALE GENOMIC DNA]</scope>
    <source>
        <strain evidence="6 7">N2SHLJ1</strain>
    </source>
</reference>